<comment type="similarity">
    <text evidence="2">Belongs to the outer membrane factor (OMF) (TC 1.B.17) family.</text>
</comment>
<dbReference type="EMBL" id="FNDO01000009">
    <property type="protein sequence ID" value="SDH63896.1"/>
    <property type="molecule type" value="Genomic_DNA"/>
</dbReference>
<dbReference type="GO" id="GO:0015288">
    <property type="term" value="F:porin activity"/>
    <property type="evidence" value="ECO:0007669"/>
    <property type="project" value="TreeGrafter"/>
</dbReference>
<evidence type="ECO:0000256" key="2">
    <source>
        <dbReference type="ARBA" id="ARBA00007613"/>
    </source>
</evidence>
<dbReference type="SUPFAM" id="SSF56954">
    <property type="entry name" value="Outer membrane efflux proteins (OEP)"/>
    <property type="match status" value="1"/>
</dbReference>
<evidence type="ECO:0000256" key="5">
    <source>
        <dbReference type="ARBA" id="ARBA00022692"/>
    </source>
</evidence>
<dbReference type="PANTHER" id="PTHR30026">
    <property type="entry name" value="OUTER MEMBRANE PROTEIN TOLC"/>
    <property type="match status" value="1"/>
</dbReference>
<organism evidence="8 9">
    <name type="scientific">Bacteroides ovatus</name>
    <dbReference type="NCBI Taxonomy" id="28116"/>
    <lineage>
        <taxon>Bacteria</taxon>
        <taxon>Pseudomonadati</taxon>
        <taxon>Bacteroidota</taxon>
        <taxon>Bacteroidia</taxon>
        <taxon>Bacteroidales</taxon>
        <taxon>Bacteroidaceae</taxon>
        <taxon>Bacteroides</taxon>
    </lineage>
</organism>
<keyword evidence="4" id="KW-1134">Transmembrane beta strand</keyword>
<keyword evidence="5" id="KW-0812">Transmembrane</keyword>
<accession>A0A1G8E1T3</accession>
<dbReference type="GO" id="GO:0015562">
    <property type="term" value="F:efflux transmembrane transporter activity"/>
    <property type="evidence" value="ECO:0007669"/>
    <property type="project" value="InterPro"/>
</dbReference>
<keyword evidence="6" id="KW-0472">Membrane</keyword>
<keyword evidence="7" id="KW-0998">Cell outer membrane</keyword>
<dbReference type="Gene3D" id="1.20.1600.10">
    <property type="entry name" value="Outer membrane efflux proteins (OEP)"/>
    <property type="match status" value="1"/>
</dbReference>
<evidence type="ECO:0000256" key="6">
    <source>
        <dbReference type="ARBA" id="ARBA00023136"/>
    </source>
</evidence>
<sequence length="269" mass="30805">MKLILIFAQAITQQEQIIGFFMKQFICFFSGLLLLFVSTTRVVAQEVSDYSQLSEEDYSKIVLPPLSVLFENAKNSPIYEMADVKARIERKLLQKEKWSFLGFFSLRGSYQYGMFGNESTYTDVAVAPYLTYSTQAQNGYTVGAGLSIPLDDLFDLKGKISRQRLTLRSAELEREVKYDEIKKNIIEMYVMATSQIRVLKMRSESLVLANVQYEISEKNFANGTIDSSDLAVDKERQSTAREAYENSKFELTKSLMILEVISRTPIIRK</sequence>
<dbReference type="Proteomes" id="UP000181870">
    <property type="component" value="Unassembled WGS sequence"/>
</dbReference>
<gene>
    <name evidence="8" type="ORF">SAMN05192582_100975</name>
</gene>
<dbReference type="InterPro" id="IPR051906">
    <property type="entry name" value="TolC-like"/>
</dbReference>
<comment type="subcellular location">
    <subcellularLocation>
        <location evidence="1">Cell outer membrane</location>
    </subcellularLocation>
</comment>
<dbReference type="AlphaFoldDB" id="A0A1G8E1T3"/>
<name>A0A1G8E1T3_BACOV</name>
<evidence type="ECO:0000256" key="1">
    <source>
        <dbReference type="ARBA" id="ARBA00004442"/>
    </source>
</evidence>
<dbReference type="InterPro" id="IPR003423">
    <property type="entry name" value="OMP_efflux"/>
</dbReference>
<evidence type="ECO:0000313" key="9">
    <source>
        <dbReference type="Proteomes" id="UP000181870"/>
    </source>
</evidence>
<evidence type="ECO:0000256" key="7">
    <source>
        <dbReference type="ARBA" id="ARBA00023237"/>
    </source>
</evidence>
<protein>
    <submittedName>
        <fullName evidence="8">Outer membrane efflux protein</fullName>
    </submittedName>
</protein>
<dbReference type="PANTHER" id="PTHR30026:SF20">
    <property type="entry name" value="OUTER MEMBRANE PROTEIN TOLC"/>
    <property type="match status" value="1"/>
</dbReference>
<proteinExistence type="inferred from homology"/>
<keyword evidence="3" id="KW-0813">Transport</keyword>
<dbReference type="Pfam" id="PF02321">
    <property type="entry name" value="OEP"/>
    <property type="match status" value="1"/>
</dbReference>
<dbReference type="GO" id="GO:0009279">
    <property type="term" value="C:cell outer membrane"/>
    <property type="evidence" value="ECO:0007669"/>
    <property type="project" value="UniProtKB-SubCell"/>
</dbReference>
<evidence type="ECO:0000256" key="4">
    <source>
        <dbReference type="ARBA" id="ARBA00022452"/>
    </source>
</evidence>
<reference evidence="8 9" key="1">
    <citation type="submission" date="2016-10" db="EMBL/GenBank/DDBJ databases">
        <authorList>
            <person name="de Groot N.N."/>
        </authorList>
    </citation>
    <scope>NUCLEOTIDE SEQUENCE [LARGE SCALE GENOMIC DNA]</scope>
    <source>
        <strain evidence="8 9">NLAE-zl-C57</strain>
    </source>
</reference>
<dbReference type="GO" id="GO:1990281">
    <property type="term" value="C:efflux pump complex"/>
    <property type="evidence" value="ECO:0007669"/>
    <property type="project" value="TreeGrafter"/>
</dbReference>
<evidence type="ECO:0000256" key="3">
    <source>
        <dbReference type="ARBA" id="ARBA00022448"/>
    </source>
</evidence>
<evidence type="ECO:0000313" key="8">
    <source>
        <dbReference type="EMBL" id="SDH63896.1"/>
    </source>
</evidence>